<evidence type="ECO:0000313" key="2">
    <source>
        <dbReference type="Proteomes" id="UP000019335"/>
    </source>
</evidence>
<reference evidence="1 2" key="1">
    <citation type="journal article" date="2014" name="Mol. Plant">
        <title>Chromosome Scale Genome Assembly and Transcriptome Profiling of Nannochloropsis gaditana in Nitrogen Depletion.</title>
        <authorList>
            <person name="Corteggiani Carpinelli E."/>
            <person name="Telatin A."/>
            <person name="Vitulo N."/>
            <person name="Forcato C."/>
            <person name="D'Angelo M."/>
            <person name="Schiavon R."/>
            <person name="Vezzi A."/>
            <person name="Giacometti G.M."/>
            <person name="Morosinotto T."/>
            <person name="Valle G."/>
        </authorList>
    </citation>
    <scope>NUCLEOTIDE SEQUENCE [LARGE SCALE GENOMIC DNA]</scope>
    <source>
        <strain evidence="1 2">B-31</strain>
    </source>
</reference>
<evidence type="ECO:0000313" key="1">
    <source>
        <dbReference type="EMBL" id="EWM25113.1"/>
    </source>
</evidence>
<organism evidence="1 2">
    <name type="scientific">Nannochloropsis gaditana</name>
    <dbReference type="NCBI Taxonomy" id="72520"/>
    <lineage>
        <taxon>Eukaryota</taxon>
        <taxon>Sar</taxon>
        <taxon>Stramenopiles</taxon>
        <taxon>Ochrophyta</taxon>
        <taxon>Eustigmatophyceae</taxon>
        <taxon>Eustigmatales</taxon>
        <taxon>Monodopsidaceae</taxon>
        <taxon>Nannochloropsis</taxon>
    </lineage>
</organism>
<protein>
    <submittedName>
        <fullName evidence="1">Uncharacterized protein</fullName>
    </submittedName>
</protein>
<sequence length="248" mass="28441">MLYSSLHHPSEIHCCSHTKSRLTLILFNHGSKGYTQNLHHCYSAICSCVLQDKTFATSQNSAEYQENSPSEGPCRRQRLTNASGLNRFGNYIWMRWAMNMDLVPFYTFESLFTTPSQTLQVYMVRVEATLDKVKGTSRLPEQSGDFKAKDINYGVYTKLIKIQELFTFARDDNSVHIGTPVFGHKIFTDVPLVLVCKIFHQAERGKCGKKGCRLRNDIESLLSRFVFPSFIPNIRRVTRQNSLLSLKK</sequence>
<dbReference type="EMBL" id="AZIL01001059">
    <property type="protein sequence ID" value="EWM25113.1"/>
    <property type="molecule type" value="Genomic_DNA"/>
</dbReference>
<name>W7TNN0_9STRA</name>
<gene>
    <name evidence="1" type="ORF">Naga_100016g76</name>
</gene>
<dbReference type="Proteomes" id="UP000019335">
    <property type="component" value="Chromosome 12"/>
</dbReference>
<keyword evidence="2" id="KW-1185">Reference proteome</keyword>
<accession>W7TNN0</accession>
<proteinExistence type="predicted"/>
<dbReference type="AlphaFoldDB" id="W7TNN0"/>
<comment type="caution">
    <text evidence="1">The sequence shown here is derived from an EMBL/GenBank/DDBJ whole genome shotgun (WGS) entry which is preliminary data.</text>
</comment>